<sequence length="170" mass="19333">MNIALAIMYLYPNADPMRDFRVQNNGPEPVLRPGAEEKGRVRYEIKPPEEGEEPIEGIHYRYGIDYNLLTEGEDYDLVERGPYIALWNLDEPQPTKAELQAAWEAYQEAEANKPPELTEIEQVREELAQTRIALTKTYEQLQSAQDEATGAQLALVELYELVLPLIGGDV</sequence>
<dbReference type="HOGENOM" id="CLU_1633767_0_0_9"/>
<dbReference type="KEGG" id="pbd:PBOR_32595"/>
<dbReference type="AlphaFoldDB" id="A0A089LJP3"/>
<gene>
    <name evidence="2" type="ORF">PBOR_32595</name>
</gene>
<protein>
    <recommendedName>
        <fullName evidence="1">Bacteriophage SP-beta YorD domain-containing protein</fullName>
    </recommendedName>
</protein>
<organism evidence="2 3">
    <name type="scientific">Paenibacillus borealis</name>
    <dbReference type="NCBI Taxonomy" id="160799"/>
    <lineage>
        <taxon>Bacteria</taxon>
        <taxon>Bacillati</taxon>
        <taxon>Bacillota</taxon>
        <taxon>Bacilli</taxon>
        <taxon>Bacillales</taxon>
        <taxon>Paenibacillaceae</taxon>
        <taxon>Paenibacillus</taxon>
    </lineage>
</organism>
<keyword evidence="3" id="KW-1185">Reference proteome</keyword>
<proteinExistence type="predicted"/>
<reference evidence="2" key="1">
    <citation type="submission" date="2014-08" db="EMBL/GenBank/DDBJ databases">
        <title>Comparative genomics of the Paenibacillus odorifer group.</title>
        <authorList>
            <person name="den Bakker H.C."/>
            <person name="Tsai Y.-C.Y.-C."/>
            <person name="Martin N."/>
            <person name="Korlach J."/>
            <person name="Wiedmann M."/>
        </authorList>
    </citation>
    <scope>NUCLEOTIDE SEQUENCE [LARGE SCALE GENOMIC DNA]</scope>
    <source>
        <strain evidence="2">DSM 13188</strain>
    </source>
</reference>
<dbReference type="OrthoDB" id="2918946at2"/>
<accession>A0A089LJP3</accession>
<feature type="domain" description="Bacteriophage SP-beta YorD" evidence="1">
    <location>
        <begin position="3"/>
        <end position="111"/>
    </location>
</feature>
<name>A0A089LJP3_PAEBO</name>
<dbReference type="Pfam" id="PF09636">
    <property type="entry name" value="XkdW"/>
    <property type="match status" value="1"/>
</dbReference>
<dbReference type="SUPFAM" id="SSF159865">
    <property type="entry name" value="XkdW-like"/>
    <property type="match status" value="2"/>
</dbReference>
<dbReference type="InterPro" id="IPR019094">
    <property type="entry name" value="Phage_SP-beta_YorD"/>
</dbReference>
<evidence type="ECO:0000313" key="3">
    <source>
        <dbReference type="Proteomes" id="UP000029518"/>
    </source>
</evidence>
<dbReference type="EMBL" id="CP009285">
    <property type="protein sequence ID" value="AIQ61107.1"/>
    <property type="molecule type" value="Genomic_DNA"/>
</dbReference>
<evidence type="ECO:0000259" key="1">
    <source>
        <dbReference type="Pfam" id="PF09636"/>
    </source>
</evidence>
<dbReference type="RefSeq" id="WP_042217868.1">
    <property type="nucleotide sequence ID" value="NZ_CP009285.1"/>
</dbReference>
<evidence type="ECO:0000313" key="2">
    <source>
        <dbReference type="EMBL" id="AIQ61107.1"/>
    </source>
</evidence>
<dbReference type="Gene3D" id="3.30.56.60">
    <property type="entry name" value="XkdW-like"/>
    <property type="match status" value="2"/>
</dbReference>
<dbReference type="Proteomes" id="UP000029518">
    <property type="component" value="Chromosome"/>
</dbReference>
<dbReference type="InterPro" id="IPR035950">
    <property type="entry name" value="XkdW-like_sf"/>
</dbReference>